<accession>E6U1J1</accession>
<keyword evidence="2" id="KW-1185">Reference proteome</keyword>
<organism evidence="1 2">
    <name type="scientific">Evansella cellulosilytica (strain ATCC 21833 / DSM 2522 / FERM P-1141 / JCM 9156 / N-4)</name>
    <name type="common">Bacillus cellulosilyticus</name>
    <dbReference type="NCBI Taxonomy" id="649639"/>
    <lineage>
        <taxon>Bacteria</taxon>
        <taxon>Bacillati</taxon>
        <taxon>Bacillota</taxon>
        <taxon>Bacilli</taxon>
        <taxon>Bacillales</taxon>
        <taxon>Bacillaceae</taxon>
        <taxon>Evansella</taxon>
    </lineage>
</organism>
<dbReference type="KEGG" id="bco:Bcell_2093"/>
<evidence type="ECO:0008006" key="3">
    <source>
        <dbReference type="Google" id="ProtNLM"/>
    </source>
</evidence>
<dbReference type="STRING" id="649639.Bcell_2093"/>
<dbReference type="Proteomes" id="UP000001401">
    <property type="component" value="Chromosome"/>
</dbReference>
<proteinExistence type="predicted"/>
<sequence>MALLKLCGCGKKIDLSLQRCDKCQKQYEEKRKDRHKEYDTKKRDKKRAAFYNSKGWKLLVKKVKDRDNYLCQLCLSKKRFSGVQICHHIQTLEEHPWLGLEESNIICVDAKCHRYIHDEYEASEDRKEKMQTELQKLVEVSRNRQGEW</sequence>
<reference evidence="1 2" key="1">
    <citation type="submission" date="2010-12" db="EMBL/GenBank/DDBJ databases">
        <title>Complete sequence of Bacillus cellulosilyticus DSM 2522.</title>
        <authorList>
            <consortium name="US DOE Joint Genome Institute"/>
            <person name="Lucas S."/>
            <person name="Copeland A."/>
            <person name="Lapidus A."/>
            <person name="Cheng J.-F."/>
            <person name="Bruce D."/>
            <person name="Goodwin L."/>
            <person name="Pitluck S."/>
            <person name="Chertkov O."/>
            <person name="Detter J.C."/>
            <person name="Han C."/>
            <person name="Tapia R."/>
            <person name="Land M."/>
            <person name="Hauser L."/>
            <person name="Jeffries C."/>
            <person name="Kyrpides N."/>
            <person name="Ivanova N."/>
            <person name="Mikhailova N."/>
            <person name="Brumm P."/>
            <person name="Mead D."/>
            <person name="Woyke T."/>
        </authorList>
    </citation>
    <scope>NUCLEOTIDE SEQUENCE [LARGE SCALE GENOMIC DNA]</scope>
    <source>
        <strain evidence="2">ATCC 21833 / DSM 2522 / FERM P-1141 / JCM 9156 / N-4</strain>
    </source>
</reference>
<dbReference type="eggNOG" id="COG1403">
    <property type="taxonomic scope" value="Bacteria"/>
</dbReference>
<dbReference type="AlphaFoldDB" id="E6U1J1"/>
<protein>
    <recommendedName>
        <fullName evidence="3">HNH endonuclease</fullName>
    </recommendedName>
</protein>
<gene>
    <name evidence="1" type="ordered locus">Bcell_2093</name>
</gene>
<dbReference type="HOGENOM" id="CLU_108879_1_0_9"/>
<evidence type="ECO:0000313" key="2">
    <source>
        <dbReference type="Proteomes" id="UP000001401"/>
    </source>
</evidence>
<name>E6U1J1_EVAC2</name>
<dbReference type="EMBL" id="CP002394">
    <property type="protein sequence ID" value="ADU30354.1"/>
    <property type="molecule type" value="Genomic_DNA"/>
</dbReference>
<evidence type="ECO:0000313" key="1">
    <source>
        <dbReference type="EMBL" id="ADU30354.1"/>
    </source>
</evidence>